<feature type="region of interest" description="Disordered" evidence="2">
    <location>
        <begin position="259"/>
        <end position="281"/>
    </location>
</feature>
<dbReference type="GO" id="GO:0031511">
    <property type="term" value="C:Mis6-Sim4 complex"/>
    <property type="evidence" value="ECO:0007669"/>
    <property type="project" value="InterPro"/>
</dbReference>
<keyword evidence="4" id="KW-1185">Reference proteome</keyword>
<dbReference type="Pfam" id="PF13093">
    <property type="entry name" value="FTA4"/>
    <property type="match status" value="1"/>
</dbReference>
<dbReference type="InterPro" id="IPR025207">
    <property type="entry name" value="Sim4_Fta4"/>
</dbReference>
<dbReference type="RefSeq" id="XP_018711144.1">
    <property type="nucleotide sequence ID" value="XM_018854238.1"/>
</dbReference>
<evidence type="ECO:0000256" key="1">
    <source>
        <dbReference type="SAM" id="Coils"/>
    </source>
</evidence>
<dbReference type="Proteomes" id="UP000092555">
    <property type="component" value="Unassembled WGS sequence"/>
</dbReference>
<feature type="coiled-coil region" evidence="1">
    <location>
        <begin position="194"/>
        <end position="228"/>
    </location>
</feature>
<accession>A0A1A0H9R2</accession>
<dbReference type="STRING" id="869754.A0A1A0H9R2"/>
<reference evidence="3 4" key="1">
    <citation type="submission" date="2016-05" db="EMBL/GenBank/DDBJ databases">
        <title>Comparative genomics of biotechnologically important yeasts.</title>
        <authorList>
            <consortium name="DOE Joint Genome Institute"/>
            <person name="Riley R."/>
            <person name="Haridas S."/>
            <person name="Wolfe K.H."/>
            <person name="Lopes M.R."/>
            <person name="Hittinger C.T."/>
            <person name="Goker M."/>
            <person name="Salamov A."/>
            <person name="Wisecaver J."/>
            <person name="Long T.M."/>
            <person name="Aerts A.L."/>
            <person name="Barry K."/>
            <person name="Choi C."/>
            <person name="Clum A."/>
            <person name="Coughlan A.Y."/>
            <person name="Deshpande S."/>
            <person name="Douglass A.P."/>
            <person name="Hanson S.J."/>
            <person name="Klenk H.-P."/>
            <person name="LaButti K."/>
            <person name="Lapidus A."/>
            <person name="Lindquist E."/>
            <person name="Lipzen A."/>
            <person name="Meier-kolthoff J.P."/>
            <person name="Ohm R.A."/>
            <person name="Otillar R.P."/>
            <person name="Pangilinan J."/>
            <person name="Peng Y."/>
            <person name="Rokas A."/>
            <person name="Rosa C.A."/>
            <person name="Scheuner C."/>
            <person name="Sibirny A.A."/>
            <person name="Slot J.C."/>
            <person name="Stielow J.B."/>
            <person name="Sun H."/>
            <person name="Kurtzman C.P."/>
            <person name="Blackwell M."/>
            <person name="Grigoriev I.V."/>
            <person name="Jeffries T.W."/>
        </authorList>
    </citation>
    <scope>NUCLEOTIDE SEQUENCE [LARGE SCALE GENOMIC DNA]</scope>
    <source>
        <strain evidence="3 4">NRRL YB-4993</strain>
    </source>
</reference>
<evidence type="ECO:0000313" key="3">
    <source>
        <dbReference type="EMBL" id="OBA20622.1"/>
    </source>
</evidence>
<evidence type="ECO:0000256" key="2">
    <source>
        <dbReference type="SAM" id="MobiDB-lite"/>
    </source>
</evidence>
<keyword evidence="1" id="KW-0175">Coiled coil</keyword>
<feature type="region of interest" description="Disordered" evidence="2">
    <location>
        <begin position="144"/>
        <end position="171"/>
    </location>
</feature>
<dbReference type="GeneID" id="30027214"/>
<name>A0A1A0H9R2_9ASCO</name>
<comment type="caution">
    <text evidence="3">The sequence shown here is derived from an EMBL/GenBank/DDBJ whole genome shotgun (WGS) entry which is preliminary data.</text>
</comment>
<evidence type="ECO:0000313" key="4">
    <source>
        <dbReference type="Proteomes" id="UP000092555"/>
    </source>
</evidence>
<organism evidence="3 4">
    <name type="scientific">Metschnikowia bicuspidata var. bicuspidata NRRL YB-4993</name>
    <dbReference type="NCBI Taxonomy" id="869754"/>
    <lineage>
        <taxon>Eukaryota</taxon>
        <taxon>Fungi</taxon>
        <taxon>Dikarya</taxon>
        <taxon>Ascomycota</taxon>
        <taxon>Saccharomycotina</taxon>
        <taxon>Pichiomycetes</taxon>
        <taxon>Metschnikowiaceae</taxon>
        <taxon>Metschnikowia</taxon>
    </lineage>
</organism>
<feature type="compositionally biased region" description="Acidic residues" evidence="2">
    <location>
        <begin position="261"/>
        <end position="280"/>
    </location>
</feature>
<dbReference type="AlphaFoldDB" id="A0A1A0H9R2"/>
<sequence>MSLVSSPVLVQMSYLQIKRFVDEQIKALNTPLILNDDIKRLLHQEGISEGQAQSILFKCNLLMKRHNRTKFNKQVVHQIVQQVAKAEQENLMQVNKALSKISRLAQPIMTDQFASSGRLEDRLRLLSNLADILPEGRYLFAVHGDNESESQPPDDAETQAPGSEDPNPLVRDDEELVQSPSELEMQNQYLKATKHELDQQIGAYNEKRDKLRQQYDDLRMQLAHLNEDIVYKMEKLAYLRSLNLKMDFLGARPDEKCVDSCDSDGDDEEEAVVENSEDEGLGPQMTRFSVLVEKLEFALRPG</sequence>
<dbReference type="EMBL" id="LXTC01000004">
    <property type="protein sequence ID" value="OBA20622.1"/>
    <property type="molecule type" value="Genomic_DNA"/>
</dbReference>
<proteinExistence type="predicted"/>
<dbReference type="OrthoDB" id="21214at2759"/>
<gene>
    <name evidence="3" type="ORF">METBIDRAFT_12594</name>
</gene>
<protein>
    <submittedName>
        <fullName evidence="3">Uncharacterized protein</fullName>
    </submittedName>
</protein>